<evidence type="ECO:0000313" key="4">
    <source>
        <dbReference type="EMBL" id="TNC48628.1"/>
    </source>
</evidence>
<gene>
    <name evidence="4" type="ORF">FHE65_06880</name>
    <name evidence="3" type="ORF">FHE65_18215</name>
</gene>
<dbReference type="GO" id="GO:0016853">
    <property type="term" value="F:isomerase activity"/>
    <property type="evidence" value="ECO:0007669"/>
    <property type="project" value="UniProtKB-KW"/>
</dbReference>
<dbReference type="PANTHER" id="PTHR42742">
    <property type="entry name" value="TRANSCRIPTIONAL REPRESSOR MPRA"/>
    <property type="match status" value="1"/>
</dbReference>
<proteinExistence type="predicted"/>
<dbReference type="AlphaFoldDB" id="A0A5C4MVE5"/>
<dbReference type="SUPFAM" id="SSF51182">
    <property type="entry name" value="RmlC-like cupins"/>
    <property type="match status" value="1"/>
</dbReference>
<keyword evidence="4" id="KW-0413">Isomerase</keyword>
<name>A0A5C4MVE5_9ACTN</name>
<keyword evidence="1" id="KW-0479">Metal-binding</keyword>
<dbReference type="PANTHER" id="PTHR42742:SF3">
    <property type="entry name" value="FRUCTOKINASE"/>
    <property type="match status" value="1"/>
</dbReference>
<evidence type="ECO:0000313" key="3">
    <source>
        <dbReference type="EMBL" id="TNC43591.1"/>
    </source>
</evidence>
<keyword evidence="2" id="KW-0862">Zinc</keyword>
<evidence type="ECO:0000256" key="1">
    <source>
        <dbReference type="ARBA" id="ARBA00022723"/>
    </source>
</evidence>
<dbReference type="Gene3D" id="2.60.120.10">
    <property type="entry name" value="Jelly Rolls"/>
    <property type="match status" value="2"/>
</dbReference>
<dbReference type="EMBL" id="VDFR01000080">
    <property type="protein sequence ID" value="TNC43591.1"/>
    <property type="molecule type" value="Genomic_DNA"/>
</dbReference>
<evidence type="ECO:0000313" key="5">
    <source>
        <dbReference type="Proteomes" id="UP000306740"/>
    </source>
</evidence>
<dbReference type="InterPro" id="IPR051804">
    <property type="entry name" value="Carb_Metab_Reg_Kinase/Isom"/>
</dbReference>
<dbReference type="EMBL" id="VDFR01000034">
    <property type="protein sequence ID" value="TNC48628.1"/>
    <property type="molecule type" value="Genomic_DNA"/>
</dbReference>
<accession>A0A5C4MVE5</accession>
<organism evidence="4 5">
    <name type="scientific">Mumia zhuanghuii</name>
    <dbReference type="NCBI Taxonomy" id="2585211"/>
    <lineage>
        <taxon>Bacteria</taxon>
        <taxon>Bacillati</taxon>
        <taxon>Actinomycetota</taxon>
        <taxon>Actinomycetes</taxon>
        <taxon>Propionibacteriales</taxon>
        <taxon>Nocardioidaceae</taxon>
        <taxon>Mumia</taxon>
    </lineage>
</organism>
<comment type="caution">
    <text evidence="4">The sequence shown here is derived from an EMBL/GenBank/DDBJ whole genome shotgun (WGS) entry which is preliminary data.</text>
</comment>
<dbReference type="RefSeq" id="WP_139105587.1">
    <property type="nucleotide sequence ID" value="NZ_VDFR01000034.1"/>
</dbReference>
<dbReference type="OrthoDB" id="9808275at2"/>
<dbReference type="GO" id="GO:0046872">
    <property type="term" value="F:metal ion binding"/>
    <property type="evidence" value="ECO:0007669"/>
    <property type="project" value="UniProtKB-KW"/>
</dbReference>
<dbReference type="CDD" id="cd07010">
    <property type="entry name" value="cupin_PMI_type_I_N_bac"/>
    <property type="match status" value="1"/>
</dbReference>
<sequence length="352" mass="37189">MTATPQLLPPNLVHHFYAGGARITALRGLPAVERCPEEWVGSTVSRAGSPGTGLARTADGTLVRDLVTGDPQRWLGGPASEEPSSIEGDTGFLLKLLDAGQRLPVHVHPDRSFAARHLGCPYGKTEAWLVLEASDDAAVYLGWSTDVDPVELAHRRDVQDGAWMLSRLHRIPVRPGDGFLVPAGVPHAIGEGVFVAEVQEPTDLSLLLEWSVTTSTREESHLGLGFDVAMDAVSTTALAAEDLLRLRVHHDLEARTPGAVPLLPEDADPFFRLHLLAPPPDEAAAVPAGFAVLVVLSGTGVLEGATSVPVGGGQSFVVPAAFGPWRLVGDAQVLAARPAEGWRGRPTGRIVG</sequence>
<dbReference type="Proteomes" id="UP000306740">
    <property type="component" value="Unassembled WGS sequence"/>
</dbReference>
<dbReference type="InterPro" id="IPR011051">
    <property type="entry name" value="RmlC_Cupin_sf"/>
</dbReference>
<protein>
    <submittedName>
        <fullName evidence="4">Phosphoheptose isomerase</fullName>
    </submittedName>
</protein>
<dbReference type="InterPro" id="IPR014710">
    <property type="entry name" value="RmlC-like_jellyroll"/>
</dbReference>
<reference evidence="4 5" key="1">
    <citation type="submission" date="2019-05" db="EMBL/GenBank/DDBJ databases">
        <title>Mumia sp. nov., isolated from the intestinal contents of plateau pika (Ochotona curzoniae) in the Qinghai-Tibet plateau of China.</title>
        <authorList>
            <person name="Tian Z."/>
        </authorList>
    </citation>
    <scope>NUCLEOTIDE SEQUENCE [LARGE SCALE GENOMIC DNA]</scope>
    <source>
        <strain evidence="5">527</strain>
        <strain evidence="4">Z527</strain>
    </source>
</reference>
<evidence type="ECO:0000256" key="2">
    <source>
        <dbReference type="ARBA" id="ARBA00022833"/>
    </source>
</evidence>